<dbReference type="Proteomes" id="UP000541636">
    <property type="component" value="Unassembled WGS sequence"/>
</dbReference>
<dbReference type="InterPro" id="IPR029016">
    <property type="entry name" value="GAF-like_dom_sf"/>
</dbReference>
<feature type="transmembrane region" description="Helical" evidence="4">
    <location>
        <begin position="172"/>
        <end position="196"/>
    </location>
</feature>
<protein>
    <recommendedName>
        <fullName evidence="2">diguanylate cyclase</fullName>
        <ecNumber evidence="2">2.7.7.65</ecNumber>
    </recommendedName>
</protein>
<dbReference type="FunFam" id="3.30.70.270:FF:000001">
    <property type="entry name" value="Diguanylate cyclase domain protein"/>
    <property type="match status" value="1"/>
</dbReference>
<dbReference type="PANTHER" id="PTHR45138:SF9">
    <property type="entry name" value="DIGUANYLATE CYCLASE DGCM-RELATED"/>
    <property type="match status" value="1"/>
</dbReference>
<dbReference type="CDD" id="cd01949">
    <property type="entry name" value="GGDEF"/>
    <property type="match status" value="1"/>
</dbReference>
<dbReference type="SUPFAM" id="SSF55073">
    <property type="entry name" value="Nucleotide cyclase"/>
    <property type="match status" value="1"/>
</dbReference>
<keyword evidence="4" id="KW-0812">Transmembrane</keyword>
<dbReference type="Gene3D" id="3.30.450.40">
    <property type="match status" value="1"/>
</dbReference>
<name>A0A846ZFI2_9GAMM</name>
<evidence type="ECO:0000256" key="2">
    <source>
        <dbReference type="ARBA" id="ARBA00012528"/>
    </source>
</evidence>
<reference evidence="6 7" key="1">
    <citation type="journal article" date="2017" name="Int. J. Syst. Evol. Microbiol.">
        <title>Oleiagrimonas citrea sp. nov., a marine bacterium isolated from tidal flat sediment and emended description of the genus Oleiagrimonas Fang et al. 2015 and Oleiagrimonas soli.</title>
        <authorList>
            <person name="Yang S.H."/>
            <person name="Seo H.S."/>
            <person name="Seong C.N."/>
            <person name="Kwon K.K."/>
        </authorList>
    </citation>
    <scope>NUCLEOTIDE SEQUENCE [LARGE SCALE GENOMIC DNA]</scope>
    <source>
        <strain evidence="6 7">MEBiC09124</strain>
    </source>
</reference>
<keyword evidence="4" id="KW-0472">Membrane</keyword>
<evidence type="ECO:0000313" key="7">
    <source>
        <dbReference type="Proteomes" id="UP000541636"/>
    </source>
</evidence>
<sequence>MIIASAAIALVLGLAATVAINAHSYREYNDWTRHSYLVEQQLLKTSLALRSAESALRGYLLTKDAGQLDVFFAQLPRIDKLSAGLVRMTADNPPQQARAKELRDTLQSRVKRMRNMLTQVHRGDRDGALQLLHDQISEQVERPIASQTRVMHAVEQQLLREREARRNQSAMLATWFTLACLLFGLTLVISAVILVIREQRIRLRADDELATAYTQLAQSLEESRGMADRMQRLHMLNESLQSCRSIDEALRILPPSLEDMLPDTSGMVVLINASRNLAEKAAEWGVLWLDSETVFAPDDCLALRRGQPHPAPDARVKARCAHLETGQTNHTDATWLCIPLLAQGETLGVLHIQRLGSMRPEEYDLAVTLGEQLGLMLGNLKLQETLRIQSIRDPLTGLFNRRYLEVSLSRELLRSRRHERSLALMMLDMDHFKRFNDTHGHDAGDELLLQFSALLRDAIRAEDIACRYGGEEFVLILPETDRESALKRAEEIRLAVAAMKVKHQGKLLGNLTVSIGLAMQPPTGGEPEALLHAADQALYQAKRAGRNRIEIATVPDPGSMPKDTD</sequence>
<dbReference type="PROSITE" id="PS50887">
    <property type="entry name" value="GGDEF"/>
    <property type="match status" value="1"/>
</dbReference>
<comment type="cofactor">
    <cofactor evidence="1">
        <name>Mg(2+)</name>
        <dbReference type="ChEBI" id="CHEBI:18420"/>
    </cofactor>
</comment>
<dbReference type="InterPro" id="IPR003018">
    <property type="entry name" value="GAF"/>
</dbReference>
<dbReference type="GO" id="GO:0052621">
    <property type="term" value="F:diguanylate cyclase activity"/>
    <property type="evidence" value="ECO:0007669"/>
    <property type="project" value="UniProtKB-EC"/>
</dbReference>
<dbReference type="Pfam" id="PF00990">
    <property type="entry name" value="GGDEF"/>
    <property type="match status" value="1"/>
</dbReference>
<proteinExistence type="predicted"/>
<dbReference type="EMBL" id="JAAZQD010000001">
    <property type="protein sequence ID" value="NKZ37684.1"/>
    <property type="molecule type" value="Genomic_DNA"/>
</dbReference>
<dbReference type="NCBIfam" id="TIGR00254">
    <property type="entry name" value="GGDEF"/>
    <property type="match status" value="1"/>
</dbReference>
<dbReference type="InterPro" id="IPR050469">
    <property type="entry name" value="Diguanylate_Cyclase"/>
</dbReference>
<dbReference type="InterPro" id="IPR043128">
    <property type="entry name" value="Rev_trsase/Diguanyl_cyclase"/>
</dbReference>
<dbReference type="GO" id="GO:0005886">
    <property type="term" value="C:plasma membrane"/>
    <property type="evidence" value="ECO:0007669"/>
    <property type="project" value="TreeGrafter"/>
</dbReference>
<evidence type="ECO:0000256" key="1">
    <source>
        <dbReference type="ARBA" id="ARBA00001946"/>
    </source>
</evidence>
<dbReference type="InterPro" id="IPR029787">
    <property type="entry name" value="Nucleotide_cyclase"/>
</dbReference>
<comment type="catalytic activity">
    <reaction evidence="3">
        <text>2 GTP = 3',3'-c-di-GMP + 2 diphosphate</text>
        <dbReference type="Rhea" id="RHEA:24898"/>
        <dbReference type="ChEBI" id="CHEBI:33019"/>
        <dbReference type="ChEBI" id="CHEBI:37565"/>
        <dbReference type="ChEBI" id="CHEBI:58805"/>
        <dbReference type="EC" id="2.7.7.65"/>
    </reaction>
</comment>
<dbReference type="EC" id="2.7.7.65" evidence="2"/>
<dbReference type="Pfam" id="PF05227">
    <property type="entry name" value="CHASE3"/>
    <property type="match status" value="1"/>
</dbReference>
<dbReference type="Gene3D" id="3.30.70.270">
    <property type="match status" value="1"/>
</dbReference>
<dbReference type="CDD" id="cd19410">
    <property type="entry name" value="HK9-like_sensor"/>
    <property type="match status" value="1"/>
</dbReference>
<evidence type="ECO:0000256" key="4">
    <source>
        <dbReference type="SAM" id="Phobius"/>
    </source>
</evidence>
<dbReference type="InterPro" id="IPR000160">
    <property type="entry name" value="GGDEF_dom"/>
</dbReference>
<keyword evidence="4" id="KW-1133">Transmembrane helix</keyword>
<dbReference type="RefSeq" id="WP_168608246.1">
    <property type="nucleotide sequence ID" value="NZ_JAAZQD010000001.1"/>
</dbReference>
<dbReference type="SMART" id="SM00267">
    <property type="entry name" value="GGDEF"/>
    <property type="match status" value="1"/>
</dbReference>
<dbReference type="GO" id="GO:0043709">
    <property type="term" value="P:cell adhesion involved in single-species biofilm formation"/>
    <property type="evidence" value="ECO:0007669"/>
    <property type="project" value="TreeGrafter"/>
</dbReference>
<organism evidence="6 7">
    <name type="scientific">Oleiagrimonas citrea</name>
    <dbReference type="NCBI Taxonomy" id="1665687"/>
    <lineage>
        <taxon>Bacteria</taxon>
        <taxon>Pseudomonadati</taxon>
        <taxon>Pseudomonadota</taxon>
        <taxon>Gammaproteobacteria</taxon>
        <taxon>Lysobacterales</taxon>
        <taxon>Rhodanobacteraceae</taxon>
        <taxon>Oleiagrimonas</taxon>
    </lineage>
</organism>
<feature type="domain" description="GGDEF" evidence="5">
    <location>
        <begin position="420"/>
        <end position="554"/>
    </location>
</feature>
<dbReference type="PANTHER" id="PTHR45138">
    <property type="entry name" value="REGULATORY COMPONENTS OF SENSORY TRANSDUCTION SYSTEM"/>
    <property type="match status" value="1"/>
</dbReference>
<dbReference type="AlphaFoldDB" id="A0A846ZFI2"/>
<evidence type="ECO:0000256" key="3">
    <source>
        <dbReference type="ARBA" id="ARBA00034247"/>
    </source>
</evidence>
<evidence type="ECO:0000313" key="6">
    <source>
        <dbReference type="EMBL" id="NKZ37684.1"/>
    </source>
</evidence>
<keyword evidence="7" id="KW-1185">Reference proteome</keyword>
<dbReference type="Pfam" id="PF13492">
    <property type="entry name" value="GAF_3"/>
    <property type="match status" value="1"/>
</dbReference>
<dbReference type="GO" id="GO:1902201">
    <property type="term" value="P:negative regulation of bacterial-type flagellum-dependent cell motility"/>
    <property type="evidence" value="ECO:0007669"/>
    <property type="project" value="TreeGrafter"/>
</dbReference>
<gene>
    <name evidence="6" type="ORF">HF690_01790</name>
</gene>
<comment type="caution">
    <text evidence="6">The sequence shown here is derived from an EMBL/GenBank/DDBJ whole genome shotgun (WGS) entry which is preliminary data.</text>
</comment>
<dbReference type="InterPro" id="IPR007891">
    <property type="entry name" value="CHASE3"/>
</dbReference>
<dbReference type="SMART" id="SM00065">
    <property type="entry name" value="GAF"/>
    <property type="match status" value="1"/>
</dbReference>
<accession>A0A846ZFI2</accession>
<evidence type="ECO:0000259" key="5">
    <source>
        <dbReference type="PROSITE" id="PS50887"/>
    </source>
</evidence>
<dbReference type="SUPFAM" id="SSF55781">
    <property type="entry name" value="GAF domain-like"/>
    <property type="match status" value="1"/>
</dbReference>